<accession>A0ABQ6C6G0</accession>
<evidence type="ECO:0000313" key="1">
    <source>
        <dbReference type="EMBL" id="GLS15699.1"/>
    </source>
</evidence>
<evidence type="ECO:0000313" key="2">
    <source>
        <dbReference type="Proteomes" id="UP001156903"/>
    </source>
</evidence>
<name>A0ABQ6C6G0_9BURK</name>
<dbReference type="EMBL" id="BSPB01000031">
    <property type="protein sequence ID" value="GLS15699.1"/>
    <property type="molecule type" value="Genomic_DNA"/>
</dbReference>
<organism evidence="1 2">
    <name type="scientific">Hydrogenophaga electricum</name>
    <dbReference type="NCBI Taxonomy" id="1230953"/>
    <lineage>
        <taxon>Bacteria</taxon>
        <taxon>Pseudomonadati</taxon>
        <taxon>Pseudomonadota</taxon>
        <taxon>Betaproteobacteria</taxon>
        <taxon>Burkholderiales</taxon>
        <taxon>Comamonadaceae</taxon>
        <taxon>Hydrogenophaga</taxon>
    </lineage>
</organism>
<gene>
    <name evidence="1" type="ORF">GCM10007935_31350</name>
</gene>
<proteinExistence type="predicted"/>
<protein>
    <submittedName>
        <fullName evidence="1">Uncharacterized protein</fullName>
    </submittedName>
</protein>
<sequence>MAFPQPDYLTEEQIHTLLSRYDAAFELTMTRIRYKNKQEIRRPETITARALLELIVESIDSGWGFDMDVDLPQTGQTLMGHHDGIYWLK</sequence>
<dbReference type="RefSeq" id="WP_284308541.1">
    <property type="nucleotide sequence ID" value="NZ_BSPB01000031.1"/>
</dbReference>
<dbReference type="Proteomes" id="UP001156903">
    <property type="component" value="Unassembled WGS sequence"/>
</dbReference>
<keyword evidence="2" id="KW-1185">Reference proteome</keyword>
<comment type="caution">
    <text evidence="1">The sequence shown here is derived from an EMBL/GenBank/DDBJ whole genome shotgun (WGS) entry which is preliminary data.</text>
</comment>
<reference evidence="2" key="1">
    <citation type="journal article" date="2019" name="Int. J. Syst. Evol. Microbiol.">
        <title>The Global Catalogue of Microorganisms (GCM) 10K type strain sequencing project: providing services to taxonomists for standard genome sequencing and annotation.</title>
        <authorList>
            <consortium name="The Broad Institute Genomics Platform"/>
            <consortium name="The Broad Institute Genome Sequencing Center for Infectious Disease"/>
            <person name="Wu L."/>
            <person name="Ma J."/>
        </authorList>
    </citation>
    <scope>NUCLEOTIDE SEQUENCE [LARGE SCALE GENOMIC DNA]</scope>
    <source>
        <strain evidence="2">NBRC 109341</strain>
    </source>
</reference>